<dbReference type="PROSITE" id="PS00135">
    <property type="entry name" value="TRYPSIN_SER"/>
    <property type="match status" value="1"/>
</dbReference>
<evidence type="ECO:0000256" key="2">
    <source>
        <dbReference type="ARBA" id="ARBA00022670"/>
    </source>
</evidence>
<dbReference type="Pfam" id="PF00089">
    <property type="entry name" value="Trypsin"/>
    <property type="match status" value="1"/>
</dbReference>
<evidence type="ECO:0000256" key="6">
    <source>
        <dbReference type="RuleBase" id="RU363034"/>
    </source>
</evidence>
<dbReference type="PANTHER" id="PTHR24276:SF96">
    <property type="entry name" value="PEPTIDASE S1 DOMAIN-CONTAINING PROTEIN"/>
    <property type="match status" value="1"/>
</dbReference>
<dbReference type="PANTHER" id="PTHR24276">
    <property type="entry name" value="POLYSERASE-RELATED"/>
    <property type="match status" value="1"/>
</dbReference>
<name>A0ABN8J329_9NEOP</name>
<dbReference type="InterPro" id="IPR009003">
    <property type="entry name" value="Peptidase_S1_PA"/>
</dbReference>
<evidence type="ECO:0000259" key="7">
    <source>
        <dbReference type="PROSITE" id="PS50240"/>
    </source>
</evidence>
<dbReference type="Gene3D" id="2.40.10.10">
    <property type="entry name" value="Trypsin-like serine proteases"/>
    <property type="match status" value="2"/>
</dbReference>
<keyword evidence="9" id="KW-1185">Reference proteome</keyword>
<protein>
    <recommendedName>
        <fullName evidence="7">Peptidase S1 domain-containing protein</fullName>
    </recommendedName>
</protein>
<dbReference type="EMBL" id="OW152817">
    <property type="protein sequence ID" value="CAH2068280.1"/>
    <property type="molecule type" value="Genomic_DNA"/>
</dbReference>
<sequence>MLKLNLVVIFSIVSGIRGYILPAYDFYLPNPKIVGGENAPEGSIPYQASLRSMSNSHFCGGTILSDRWILTAAHCTVGKTDRTMIVVVGTNSLLAGGGQYNVEKIVVHEHYDGVLIYNDVSLVKVATEIEFSERVQPIELPQENTNAGADLLLSGWGRLSYPGVLPVQLQMINLVSLGVEECQKIYEHINPVYDSQICSLTKRGEGACHGDSGGPLVEDGKVVGIVSWGMPCARGYPDVYTRVYSFKDWIVDKMSGQTTDGAEKLIVMSK</sequence>
<dbReference type="InterPro" id="IPR050430">
    <property type="entry name" value="Peptidase_S1"/>
</dbReference>
<dbReference type="PROSITE" id="PS00134">
    <property type="entry name" value="TRYPSIN_HIS"/>
    <property type="match status" value="1"/>
</dbReference>
<proteinExistence type="inferred from homology"/>
<evidence type="ECO:0000256" key="5">
    <source>
        <dbReference type="ARBA" id="ARBA00023157"/>
    </source>
</evidence>
<gene>
    <name evidence="8" type="ORF">IPOD504_LOCUS14188</name>
</gene>
<dbReference type="InterPro" id="IPR033116">
    <property type="entry name" value="TRYPSIN_SER"/>
</dbReference>
<dbReference type="InterPro" id="IPR001254">
    <property type="entry name" value="Trypsin_dom"/>
</dbReference>
<keyword evidence="5" id="KW-1015">Disulfide bond</keyword>
<comment type="similarity">
    <text evidence="1">Belongs to the peptidase S1 family.</text>
</comment>
<dbReference type="InterPro" id="IPR018114">
    <property type="entry name" value="TRYPSIN_HIS"/>
</dbReference>
<evidence type="ECO:0000256" key="3">
    <source>
        <dbReference type="ARBA" id="ARBA00022801"/>
    </source>
</evidence>
<dbReference type="Proteomes" id="UP000837857">
    <property type="component" value="Chromosome 5"/>
</dbReference>
<dbReference type="SMART" id="SM00020">
    <property type="entry name" value="Tryp_SPc"/>
    <property type="match status" value="1"/>
</dbReference>
<feature type="non-terminal residue" evidence="8">
    <location>
        <position position="1"/>
    </location>
</feature>
<evidence type="ECO:0000256" key="1">
    <source>
        <dbReference type="ARBA" id="ARBA00007664"/>
    </source>
</evidence>
<evidence type="ECO:0000313" key="9">
    <source>
        <dbReference type="Proteomes" id="UP000837857"/>
    </source>
</evidence>
<dbReference type="InterPro" id="IPR043504">
    <property type="entry name" value="Peptidase_S1_PA_chymotrypsin"/>
</dbReference>
<dbReference type="PROSITE" id="PS50240">
    <property type="entry name" value="TRYPSIN_DOM"/>
    <property type="match status" value="1"/>
</dbReference>
<organism evidence="8 9">
    <name type="scientific">Iphiclides podalirius</name>
    <name type="common">scarce swallowtail</name>
    <dbReference type="NCBI Taxonomy" id="110791"/>
    <lineage>
        <taxon>Eukaryota</taxon>
        <taxon>Metazoa</taxon>
        <taxon>Ecdysozoa</taxon>
        <taxon>Arthropoda</taxon>
        <taxon>Hexapoda</taxon>
        <taxon>Insecta</taxon>
        <taxon>Pterygota</taxon>
        <taxon>Neoptera</taxon>
        <taxon>Endopterygota</taxon>
        <taxon>Lepidoptera</taxon>
        <taxon>Glossata</taxon>
        <taxon>Ditrysia</taxon>
        <taxon>Papilionoidea</taxon>
        <taxon>Papilionidae</taxon>
        <taxon>Papilioninae</taxon>
        <taxon>Iphiclides</taxon>
    </lineage>
</organism>
<dbReference type="PRINTS" id="PR00722">
    <property type="entry name" value="CHYMOTRYPSIN"/>
</dbReference>
<evidence type="ECO:0000256" key="4">
    <source>
        <dbReference type="ARBA" id="ARBA00022825"/>
    </source>
</evidence>
<dbReference type="SUPFAM" id="SSF50494">
    <property type="entry name" value="Trypsin-like serine proteases"/>
    <property type="match status" value="1"/>
</dbReference>
<accession>A0ABN8J329</accession>
<dbReference type="CDD" id="cd00190">
    <property type="entry name" value="Tryp_SPc"/>
    <property type="match status" value="1"/>
</dbReference>
<feature type="domain" description="Peptidase S1" evidence="7">
    <location>
        <begin position="33"/>
        <end position="255"/>
    </location>
</feature>
<reference evidence="8" key="1">
    <citation type="submission" date="2022-03" db="EMBL/GenBank/DDBJ databases">
        <authorList>
            <person name="Martin H S."/>
        </authorList>
    </citation>
    <scope>NUCLEOTIDE SEQUENCE</scope>
</reference>
<evidence type="ECO:0000313" key="8">
    <source>
        <dbReference type="EMBL" id="CAH2068280.1"/>
    </source>
</evidence>
<keyword evidence="3 6" id="KW-0378">Hydrolase</keyword>
<dbReference type="InterPro" id="IPR001314">
    <property type="entry name" value="Peptidase_S1A"/>
</dbReference>
<keyword evidence="2 6" id="KW-0645">Protease</keyword>
<keyword evidence="4 6" id="KW-0720">Serine protease</keyword>